<dbReference type="Gene3D" id="3.40.1050.10">
    <property type="entry name" value="Carbonic anhydrase"/>
    <property type="match status" value="1"/>
</dbReference>
<evidence type="ECO:0000256" key="7">
    <source>
        <dbReference type="PIRSR" id="PIRSR601765-1"/>
    </source>
</evidence>
<feature type="binding site" evidence="7">
    <location>
        <position position="103"/>
    </location>
    <ligand>
        <name>Zn(2+)</name>
        <dbReference type="ChEBI" id="CHEBI:29105"/>
    </ligand>
</feature>
<evidence type="ECO:0000313" key="9">
    <source>
        <dbReference type="EMBL" id="RUS89945.1"/>
    </source>
</evidence>
<dbReference type="OrthoDB" id="10020193at2759"/>
<dbReference type="InterPro" id="IPR036874">
    <property type="entry name" value="Carbonic_anhydrase_sf"/>
</dbReference>
<evidence type="ECO:0000256" key="6">
    <source>
        <dbReference type="ARBA" id="ARBA00048348"/>
    </source>
</evidence>
<sequence>MNKLLRGIVTFNSKNRKNYLAGIQKVEEQIVKPMAVFITCMDCRLDPPQFLQAVPGEIFIIRNPGNMVPFFDPAGQHTLSAEGGGLELGCIMNGIGDVVVCGHSDCKAVNSLYTQRYDHAMLQEPNSPLKSWLSAHGLRTVHKFNELFSEEEQQRSVKGETILGGFKLNFGLDSFVCHVDPENKFPIEDKLSQFHTLQQASHIASYPILRPYIATGDIRVHAMWFDIPRGEMHLFNASRGHFAPVTESELEEWKDKEQS</sequence>
<organism evidence="9 10">
    <name type="scientific">Elysia chlorotica</name>
    <name type="common">Eastern emerald elysia</name>
    <name type="synonym">Sea slug</name>
    <dbReference type="NCBI Taxonomy" id="188477"/>
    <lineage>
        <taxon>Eukaryota</taxon>
        <taxon>Metazoa</taxon>
        <taxon>Spiralia</taxon>
        <taxon>Lophotrochozoa</taxon>
        <taxon>Mollusca</taxon>
        <taxon>Gastropoda</taxon>
        <taxon>Heterobranchia</taxon>
        <taxon>Euthyneura</taxon>
        <taxon>Panpulmonata</taxon>
        <taxon>Sacoglossa</taxon>
        <taxon>Placobranchoidea</taxon>
        <taxon>Plakobranchidae</taxon>
        <taxon>Elysia</taxon>
    </lineage>
</organism>
<dbReference type="PANTHER" id="PTHR11002">
    <property type="entry name" value="CARBONIC ANHYDRASE"/>
    <property type="match status" value="1"/>
</dbReference>
<accession>A0A3S1A3U5</accession>
<comment type="function">
    <text evidence="8">Reversible hydration of carbon dioxide.</text>
</comment>
<comment type="caution">
    <text evidence="9">The sequence shown here is derived from an EMBL/GenBank/DDBJ whole genome shotgun (WGS) entry which is preliminary data.</text>
</comment>
<evidence type="ECO:0000256" key="1">
    <source>
        <dbReference type="ARBA" id="ARBA00006217"/>
    </source>
</evidence>
<feature type="binding site" evidence="7">
    <location>
        <position position="40"/>
    </location>
    <ligand>
        <name>Zn(2+)</name>
        <dbReference type="ChEBI" id="CHEBI:29105"/>
    </ligand>
</feature>
<dbReference type="AlphaFoldDB" id="A0A3S1A3U5"/>
<evidence type="ECO:0000313" key="10">
    <source>
        <dbReference type="Proteomes" id="UP000271974"/>
    </source>
</evidence>
<dbReference type="GO" id="GO:0008270">
    <property type="term" value="F:zinc ion binding"/>
    <property type="evidence" value="ECO:0007669"/>
    <property type="project" value="UniProtKB-UniRule"/>
</dbReference>
<dbReference type="EMBL" id="RQTK01000044">
    <property type="protein sequence ID" value="RUS89945.1"/>
    <property type="molecule type" value="Genomic_DNA"/>
</dbReference>
<dbReference type="Pfam" id="PF00484">
    <property type="entry name" value="Pro_CA"/>
    <property type="match status" value="1"/>
</dbReference>
<keyword evidence="5 8" id="KW-0456">Lyase</keyword>
<feature type="binding site" evidence="7">
    <location>
        <position position="42"/>
    </location>
    <ligand>
        <name>Zn(2+)</name>
        <dbReference type="ChEBI" id="CHEBI:29105"/>
    </ligand>
</feature>
<dbReference type="STRING" id="188477.A0A3S1A3U5"/>
<feature type="binding site" evidence="7">
    <location>
        <position position="106"/>
    </location>
    <ligand>
        <name>Zn(2+)</name>
        <dbReference type="ChEBI" id="CHEBI:29105"/>
    </ligand>
</feature>
<evidence type="ECO:0000256" key="8">
    <source>
        <dbReference type="RuleBase" id="RU003956"/>
    </source>
</evidence>
<dbReference type="PANTHER" id="PTHR11002:SF76">
    <property type="entry name" value="CARBONIC ANHYDRASE"/>
    <property type="match status" value="1"/>
</dbReference>
<reference evidence="9 10" key="1">
    <citation type="submission" date="2019-01" db="EMBL/GenBank/DDBJ databases">
        <title>A draft genome assembly of the solar-powered sea slug Elysia chlorotica.</title>
        <authorList>
            <person name="Cai H."/>
            <person name="Li Q."/>
            <person name="Fang X."/>
            <person name="Li J."/>
            <person name="Curtis N.E."/>
            <person name="Altenburger A."/>
            <person name="Shibata T."/>
            <person name="Feng M."/>
            <person name="Maeda T."/>
            <person name="Schwartz J.A."/>
            <person name="Shigenobu S."/>
            <person name="Lundholm N."/>
            <person name="Nishiyama T."/>
            <person name="Yang H."/>
            <person name="Hasebe M."/>
            <person name="Li S."/>
            <person name="Pierce S.K."/>
            <person name="Wang J."/>
        </authorList>
    </citation>
    <scope>NUCLEOTIDE SEQUENCE [LARGE SCALE GENOMIC DNA]</scope>
    <source>
        <strain evidence="9">EC2010</strain>
        <tissue evidence="9">Whole organism of an adult</tissue>
    </source>
</reference>
<keyword evidence="10" id="KW-1185">Reference proteome</keyword>
<dbReference type="Proteomes" id="UP000271974">
    <property type="component" value="Unassembled WGS sequence"/>
</dbReference>
<dbReference type="GO" id="GO:0004089">
    <property type="term" value="F:carbonate dehydratase activity"/>
    <property type="evidence" value="ECO:0007669"/>
    <property type="project" value="UniProtKB-UniRule"/>
</dbReference>
<dbReference type="SUPFAM" id="SSF53056">
    <property type="entry name" value="beta-carbonic anhydrase, cab"/>
    <property type="match status" value="1"/>
</dbReference>
<protein>
    <recommendedName>
        <fullName evidence="2 8">Carbonic anhydrase</fullName>
        <ecNumber evidence="2 8">4.2.1.1</ecNumber>
    </recommendedName>
    <alternativeName>
        <fullName evidence="8">Carbonate dehydratase</fullName>
    </alternativeName>
</protein>
<dbReference type="SMART" id="SM00947">
    <property type="entry name" value="Pro_CA"/>
    <property type="match status" value="1"/>
</dbReference>
<comment type="similarity">
    <text evidence="1 8">Belongs to the beta-class carbonic anhydrase family.</text>
</comment>
<evidence type="ECO:0000256" key="3">
    <source>
        <dbReference type="ARBA" id="ARBA00022723"/>
    </source>
</evidence>
<evidence type="ECO:0000256" key="5">
    <source>
        <dbReference type="ARBA" id="ARBA00023239"/>
    </source>
</evidence>
<evidence type="ECO:0000256" key="2">
    <source>
        <dbReference type="ARBA" id="ARBA00012925"/>
    </source>
</evidence>
<comment type="cofactor">
    <cofactor evidence="7">
        <name>Zn(2+)</name>
        <dbReference type="ChEBI" id="CHEBI:29105"/>
    </cofactor>
    <text evidence="7">Binds 1 zinc ion per subunit.</text>
</comment>
<dbReference type="InterPro" id="IPR001765">
    <property type="entry name" value="Carbonic_anhydrase"/>
</dbReference>
<keyword evidence="4 7" id="KW-0862">Zinc</keyword>
<name>A0A3S1A3U5_ELYCH</name>
<comment type="catalytic activity">
    <reaction evidence="6 8">
        <text>hydrogencarbonate + H(+) = CO2 + H2O</text>
        <dbReference type="Rhea" id="RHEA:10748"/>
        <dbReference type="ChEBI" id="CHEBI:15377"/>
        <dbReference type="ChEBI" id="CHEBI:15378"/>
        <dbReference type="ChEBI" id="CHEBI:16526"/>
        <dbReference type="ChEBI" id="CHEBI:17544"/>
        <dbReference type="EC" id="4.2.1.1"/>
    </reaction>
</comment>
<gene>
    <name evidence="9" type="ORF">EGW08_002297</name>
</gene>
<proteinExistence type="inferred from homology"/>
<evidence type="ECO:0000256" key="4">
    <source>
        <dbReference type="ARBA" id="ARBA00022833"/>
    </source>
</evidence>
<keyword evidence="3 7" id="KW-0479">Metal-binding</keyword>
<dbReference type="EC" id="4.2.1.1" evidence="2 8"/>